<dbReference type="Proteomes" id="UP000595841">
    <property type="component" value="Chromosome"/>
</dbReference>
<name>A0A974SCJ9_9BACL</name>
<evidence type="ECO:0000313" key="2">
    <source>
        <dbReference type="Proteomes" id="UP000595841"/>
    </source>
</evidence>
<evidence type="ECO:0000313" key="1">
    <source>
        <dbReference type="EMBL" id="QQZ60942.1"/>
    </source>
</evidence>
<accession>A0A974SCJ9</accession>
<dbReference type="RefSeq" id="WP_202676786.1">
    <property type="nucleotide sequence ID" value="NZ_CP068595.1"/>
</dbReference>
<organism evidence="1 2">
    <name type="scientific">Paenibacillus sonchi</name>
    <dbReference type="NCBI Taxonomy" id="373687"/>
    <lineage>
        <taxon>Bacteria</taxon>
        <taxon>Bacillati</taxon>
        <taxon>Bacillota</taxon>
        <taxon>Bacilli</taxon>
        <taxon>Bacillales</taxon>
        <taxon>Paenibacillaceae</taxon>
        <taxon>Paenibacillus</taxon>
        <taxon>Paenibacillus sonchi group</taxon>
    </lineage>
</organism>
<sequence length="63" mass="7168">MIKRTALVQLVETVAPSSRDSAARLGLSFTWRTISRESYSNSLSGKRDTNLLEYPILGQMKWH</sequence>
<gene>
    <name evidence="1" type="ORF">JI735_31700</name>
</gene>
<reference evidence="1 2" key="1">
    <citation type="submission" date="2021-01" db="EMBL/GenBank/DDBJ databases">
        <title>Whole genome sequence of Paenibacillus sonchi LMG 24727 for comparative genomics.</title>
        <authorList>
            <person name="Lee G."/>
            <person name="Kim M.-J."/>
            <person name="Lim K."/>
            <person name="Shin J.-H."/>
        </authorList>
    </citation>
    <scope>NUCLEOTIDE SEQUENCE [LARGE SCALE GENOMIC DNA]</scope>
    <source>
        <strain evidence="1 2">LMG 24727</strain>
    </source>
</reference>
<protein>
    <submittedName>
        <fullName evidence="1">Uncharacterized protein</fullName>
    </submittedName>
</protein>
<dbReference type="AlphaFoldDB" id="A0A974SCJ9"/>
<dbReference type="EMBL" id="CP068595">
    <property type="protein sequence ID" value="QQZ60942.1"/>
    <property type="molecule type" value="Genomic_DNA"/>
</dbReference>
<dbReference type="KEGG" id="pson:JI735_31700"/>
<proteinExistence type="predicted"/>
<keyword evidence="2" id="KW-1185">Reference proteome</keyword>